<dbReference type="RefSeq" id="WP_075326871.1">
    <property type="nucleotide sequence ID" value="NZ_FOOH01000002.1"/>
</dbReference>
<dbReference type="SUPFAM" id="SSF52317">
    <property type="entry name" value="Class I glutamine amidotransferase-like"/>
    <property type="match status" value="1"/>
</dbReference>
<dbReference type="Gene3D" id="3.40.50.880">
    <property type="match status" value="1"/>
</dbReference>
<dbReference type="PROSITE" id="PS01124">
    <property type="entry name" value="HTH_ARAC_FAMILY_2"/>
    <property type="match status" value="1"/>
</dbReference>
<accession>A0A1I2K9S5</accession>
<dbReference type="InterPro" id="IPR009057">
    <property type="entry name" value="Homeodomain-like_sf"/>
</dbReference>
<reference evidence="6" key="1">
    <citation type="submission" date="2016-10" db="EMBL/GenBank/DDBJ databases">
        <authorList>
            <person name="Varghese N."/>
            <person name="Submissions S."/>
        </authorList>
    </citation>
    <scope>NUCLEOTIDE SEQUENCE [LARGE SCALE GENOMIC DNA]</scope>
    <source>
        <strain evidence="6">DSM 23515</strain>
    </source>
</reference>
<gene>
    <name evidence="5" type="ORF">SAMN04488033_102212</name>
</gene>
<keyword evidence="3" id="KW-0804">Transcription</keyword>
<keyword evidence="1" id="KW-0805">Transcription regulation</keyword>
<feature type="domain" description="HTH araC/xylS-type" evidence="4">
    <location>
        <begin position="222"/>
        <end position="320"/>
    </location>
</feature>
<dbReference type="GO" id="GO:0003700">
    <property type="term" value="F:DNA-binding transcription factor activity"/>
    <property type="evidence" value="ECO:0007669"/>
    <property type="project" value="InterPro"/>
</dbReference>
<dbReference type="GO" id="GO:0043565">
    <property type="term" value="F:sequence-specific DNA binding"/>
    <property type="evidence" value="ECO:0007669"/>
    <property type="project" value="InterPro"/>
</dbReference>
<dbReference type="Proteomes" id="UP000199116">
    <property type="component" value="Unassembled WGS sequence"/>
</dbReference>
<dbReference type="PANTHER" id="PTHR43280">
    <property type="entry name" value="ARAC-FAMILY TRANSCRIPTIONAL REGULATOR"/>
    <property type="match status" value="1"/>
</dbReference>
<evidence type="ECO:0000256" key="1">
    <source>
        <dbReference type="ARBA" id="ARBA00023015"/>
    </source>
</evidence>
<evidence type="ECO:0000313" key="6">
    <source>
        <dbReference type="Proteomes" id="UP000199116"/>
    </source>
</evidence>
<dbReference type="AlphaFoldDB" id="A0A1I2K9S5"/>
<sequence>MKKHISILIPRGHTSLVNIVGSHQIFNQVNGFLEQRAKKPLFEVELVGVSNPTEQTNGLFSVKPEKMIGEITKTDLIIIPAIHDEPAVALEKNKDFIPWLKKRYDEGTEIASLCVAAFFLAETGLLNGKQCSTHWIHADNFKSRYPEANLVADKILTEDSGIYTSGGAYSYLNLLLYLVEKYAGREMAILTSKAFMIDMDKAEQSAFRIFEGQKSHEDQTVKKVQEYIEAHFPEKITVDNLANKFALSRRSLERRFKKATDNTISQYTQRVKVEAAKRSLETSRENVGEVMFEVGYSDEKAFRNTFKKITGISPVQYRNKYNRARAST</sequence>
<dbReference type="SUPFAM" id="SSF46689">
    <property type="entry name" value="Homeodomain-like"/>
    <property type="match status" value="2"/>
</dbReference>
<dbReference type="PANTHER" id="PTHR43280:SF28">
    <property type="entry name" value="HTH-TYPE TRANSCRIPTIONAL ACTIVATOR RHAS"/>
    <property type="match status" value="1"/>
</dbReference>
<dbReference type="InterPro" id="IPR029062">
    <property type="entry name" value="Class_I_gatase-like"/>
</dbReference>
<keyword evidence="2 5" id="KW-0238">DNA-binding</keyword>
<dbReference type="SMART" id="SM00342">
    <property type="entry name" value="HTH_ARAC"/>
    <property type="match status" value="1"/>
</dbReference>
<evidence type="ECO:0000313" key="5">
    <source>
        <dbReference type="EMBL" id="SFF63714.1"/>
    </source>
</evidence>
<dbReference type="InterPro" id="IPR018060">
    <property type="entry name" value="HTH_AraC"/>
</dbReference>
<proteinExistence type="predicted"/>
<dbReference type="InterPro" id="IPR002818">
    <property type="entry name" value="DJ-1/PfpI"/>
</dbReference>
<dbReference type="Gene3D" id="1.10.10.60">
    <property type="entry name" value="Homeodomain-like"/>
    <property type="match status" value="2"/>
</dbReference>
<protein>
    <submittedName>
        <fullName evidence="5">Transcriptional regulator GlxA family, contains an amidase domain and an AraC-type DNA-binding HTH domain</fullName>
    </submittedName>
</protein>
<evidence type="ECO:0000256" key="2">
    <source>
        <dbReference type="ARBA" id="ARBA00023125"/>
    </source>
</evidence>
<evidence type="ECO:0000256" key="3">
    <source>
        <dbReference type="ARBA" id="ARBA00023163"/>
    </source>
</evidence>
<keyword evidence="6" id="KW-1185">Reference proteome</keyword>
<dbReference type="Pfam" id="PF12833">
    <property type="entry name" value="HTH_18"/>
    <property type="match status" value="1"/>
</dbReference>
<evidence type="ECO:0000259" key="4">
    <source>
        <dbReference type="PROSITE" id="PS01124"/>
    </source>
</evidence>
<dbReference type="EMBL" id="FOOH01000002">
    <property type="protein sequence ID" value="SFF63714.1"/>
    <property type="molecule type" value="Genomic_DNA"/>
</dbReference>
<dbReference type="Pfam" id="PF01965">
    <property type="entry name" value="DJ-1_PfpI"/>
    <property type="match status" value="1"/>
</dbReference>
<organism evidence="5 6">
    <name type="scientific">Salegentibacter agarivorans</name>
    <dbReference type="NCBI Taxonomy" id="345907"/>
    <lineage>
        <taxon>Bacteria</taxon>
        <taxon>Pseudomonadati</taxon>
        <taxon>Bacteroidota</taxon>
        <taxon>Flavobacteriia</taxon>
        <taxon>Flavobacteriales</taxon>
        <taxon>Flavobacteriaceae</taxon>
        <taxon>Salegentibacter</taxon>
    </lineage>
</organism>
<name>A0A1I2K9S5_9FLAO</name>